<comment type="caution">
    <text evidence="12">The sequence shown here is derived from an EMBL/GenBank/DDBJ whole genome shotgun (WGS) entry which is preliminary data.</text>
</comment>
<dbReference type="InterPro" id="IPR014169">
    <property type="entry name" value="Pal_lipo_C"/>
</dbReference>
<evidence type="ECO:0000256" key="3">
    <source>
        <dbReference type="ARBA" id="ARBA00023136"/>
    </source>
</evidence>
<evidence type="ECO:0000256" key="2">
    <source>
        <dbReference type="ARBA" id="ARBA00022729"/>
    </source>
</evidence>
<evidence type="ECO:0000313" key="13">
    <source>
        <dbReference type="Proteomes" id="UP000288096"/>
    </source>
</evidence>
<dbReference type="InterPro" id="IPR036737">
    <property type="entry name" value="OmpA-like_sf"/>
</dbReference>
<dbReference type="RefSeq" id="WP_208022570.1">
    <property type="nucleotide sequence ID" value="NZ_BEXT01000001.1"/>
</dbReference>
<evidence type="ECO:0000256" key="7">
    <source>
        <dbReference type="ARBA" id="ARBA00023306"/>
    </source>
</evidence>
<evidence type="ECO:0000256" key="9">
    <source>
        <dbReference type="SAM" id="MobiDB-lite"/>
    </source>
</evidence>
<protein>
    <recommendedName>
        <fullName evidence="8">Peptidoglycan-associated lipoprotein</fullName>
        <shortName evidence="8">PAL</shortName>
    </recommendedName>
</protein>
<dbReference type="Gene3D" id="3.30.1330.60">
    <property type="entry name" value="OmpA-like domain"/>
    <property type="match status" value="1"/>
</dbReference>
<dbReference type="NCBIfam" id="TIGR02802">
    <property type="entry name" value="Pal_lipo"/>
    <property type="match status" value="1"/>
</dbReference>
<evidence type="ECO:0000256" key="10">
    <source>
        <dbReference type="SAM" id="SignalP"/>
    </source>
</evidence>
<keyword evidence="13" id="KW-1185">Reference proteome</keyword>
<keyword evidence="5 8" id="KW-0998">Cell outer membrane</keyword>
<feature type="chain" id="PRO_5019257050" description="Peptidoglycan-associated lipoprotein" evidence="10">
    <location>
        <begin position="23"/>
        <end position="187"/>
    </location>
</feature>
<dbReference type="CDD" id="cd07185">
    <property type="entry name" value="OmpA_C-like"/>
    <property type="match status" value="1"/>
</dbReference>
<evidence type="ECO:0000256" key="1">
    <source>
        <dbReference type="ARBA" id="ARBA00022618"/>
    </source>
</evidence>
<dbReference type="PROSITE" id="PS51257">
    <property type="entry name" value="PROKAR_LIPOPROTEIN"/>
    <property type="match status" value="1"/>
</dbReference>
<dbReference type="PANTHER" id="PTHR30329:SF21">
    <property type="entry name" value="LIPOPROTEIN YIAD-RELATED"/>
    <property type="match status" value="1"/>
</dbReference>
<evidence type="ECO:0000256" key="8">
    <source>
        <dbReference type="HAMAP-Rule" id="MF_02204"/>
    </source>
</evidence>
<keyword evidence="6 8" id="KW-0449">Lipoprotein</keyword>
<gene>
    <name evidence="8" type="primary">pal</name>
    <name evidence="12" type="ORF">DENIS_2486</name>
</gene>
<organism evidence="12 13">
    <name type="scientific">Desulfonema ishimotonii</name>
    <dbReference type="NCBI Taxonomy" id="45657"/>
    <lineage>
        <taxon>Bacteria</taxon>
        <taxon>Pseudomonadati</taxon>
        <taxon>Thermodesulfobacteriota</taxon>
        <taxon>Desulfobacteria</taxon>
        <taxon>Desulfobacterales</taxon>
        <taxon>Desulfococcaceae</taxon>
        <taxon>Desulfonema</taxon>
    </lineage>
</organism>
<dbReference type="InterPro" id="IPR039001">
    <property type="entry name" value="Pal"/>
</dbReference>
<dbReference type="EMBL" id="BEXT01000001">
    <property type="protein sequence ID" value="GBC61524.1"/>
    <property type="molecule type" value="Genomic_DNA"/>
</dbReference>
<keyword evidence="4 8" id="KW-0564">Palmitate</keyword>
<dbReference type="InterPro" id="IPR006665">
    <property type="entry name" value="OmpA-like"/>
</dbReference>
<evidence type="ECO:0000313" key="12">
    <source>
        <dbReference type="EMBL" id="GBC61524.1"/>
    </source>
</evidence>
<dbReference type="InterPro" id="IPR050330">
    <property type="entry name" value="Bact_OuterMem_StrucFunc"/>
</dbReference>
<feature type="signal peptide" evidence="10">
    <location>
        <begin position="1"/>
        <end position="22"/>
    </location>
</feature>
<comment type="similarity">
    <text evidence="8">Belongs to the Pal lipoprotein family.</text>
</comment>
<accession>A0A401FX67</accession>
<dbReference type="InterPro" id="IPR006664">
    <property type="entry name" value="OMP_bac"/>
</dbReference>
<keyword evidence="2 8" id="KW-0732">Signal</keyword>
<comment type="subcellular location">
    <subcellularLocation>
        <location evidence="8">Cell outer membrane</location>
        <topology evidence="8">Lipid-anchor</topology>
    </subcellularLocation>
</comment>
<feature type="domain" description="OmpA-like" evidence="11">
    <location>
        <begin position="73"/>
        <end position="187"/>
    </location>
</feature>
<reference evidence="13" key="1">
    <citation type="submission" date="2017-11" db="EMBL/GenBank/DDBJ databases">
        <authorList>
            <person name="Watanabe M."/>
            <person name="Kojima H."/>
        </authorList>
    </citation>
    <scope>NUCLEOTIDE SEQUENCE [LARGE SCALE GENOMIC DNA]</scope>
    <source>
        <strain evidence="13">Tokyo 01</strain>
    </source>
</reference>
<evidence type="ECO:0000256" key="4">
    <source>
        <dbReference type="ARBA" id="ARBA00023139"/>
    </source>
</evidence>
<proteinExistence type="inferred from homology"/>
<dbReference type="GO" id="GO:0051301">
    <property type="term" value="P:cell division"/>
    <property type="evidence" value="ECO:0007669"/>
    <property type="project" value="UniProtKB-KW"/>
</dbReference>
<dbReference type="SUPFAM" id="SSF103088">
    <property type="entry name" value="OmpA-like"/>
    <property type="match status" value="1"/>
</dbReference>
<keyword evidence="3 8" id="KW-0472">Membrane</keyword>
<dbReference type="Proteomes" id="UP000288096">
    <property type="component" value="Unassembled WGS sequence"/>
</dbReference>
<evidence type="ECO:0000259" key="11">
    <source>
        <dbReference type="PROSITE" id="PS51123"/>
    </source>
</evidence>
<keyword evidence="7" id="KW-0131">Cell cycle</keyword>
<name>A0A401FX67_9BACT</name>
<sequence length="187" mass="21043">MQKKLWMILAFFLIFPNLTLMTSCTKKVVKPEPVAHDTVEDLSLTRTSPPDSYQPVEQGYTAPSQGELSSEALAAKRRFENEDIYFGYDSSELSADAQRILKEKAVWLRRNRQASVIIEGHCDERGTGEYNLALGDRRGEGVKAYLVNLGIAPSRLTTVSYGEEKPLDPGHDDAAWARNRRAHFVIQ</sequence>
<feature type="region of interest" description="Disordered" evidence="9">
    <location>
        <begin position="43"/>
        <end position="67"/>
    </location>
</feature>
<dbReference type="Pfam" id="PF00691">
    <property type="entry name" value="OmpA"/>
    <property type="match status" value="1"/>
</dbReference>
<reference evidence="13" key="2">
    <citation type="submission" date="2019-01" db="EMBL/GenBank/DDBJ databases">
        <title>Genome sequence of Desulfonema ishimotonii strain Tokyo 01.</title>
        <authorList>
            <person name="Fukui M."/>
        </authorList>
    </citation>
    <scope>NUCLEOTIDE SEQUENCE [LARGE SCALE GENOMIC DNA]</scope>
    <source>
        <strain evidence="13">Tokyo 01</strain>
    </source>
</reference>
<dbReference type="GO" id="GO:0009279">
    <property type="term" value="C:cell outer membrane"/>
    <property type="evidence" value="ECO:0007669"/>
    <property type="project" value="UniProtKB-SubCell"/>
</dbReference>
<dbReference type="PROSITE" id="PS51123">
    <property type="entry name" value="OMPA_2"/>
    <property type="match status" value="1"/>
</dbReference>
<dbReference type="PRINTS" id="PR01021">
    <property type="entry name" value="OMPADOMAIN"/>
</dbReference>
<dbReference type="PANTHER" id="PTHR30329">
    <property type="entry name" value="STATOR ELEMENT OF FLAGELLAR MOTOR COMPLEX"/>
    <property type="match status" value="1"/>
</dbReference>
<dbReference type="AlphaFoldDB" id="A0A401FX67"/>
<evidence type="ECO:0000256" key="5">
    <source>
        <dbReference type="ARBA" id="ARBA00023237"/>
    </source>
</evidence>
<keyword evidence="1" id="KW-0132">Cell division</keyword>
<evidence type="ECO:0000256" key="6">
    <source>
        <dbReference type="ARBA" id="ARBA00023288"/>
    </source>
</evidence>
<dbReference type="HAMAP" id="MF_02204">
    <property type="entry name" value="Pal"/>
    <property type="match status" value="1"/>
</dbReference>